<protein>
    <recommendedName>
        <fullName evidence="2">site-specific DNA-methyltransferase (adenine-specific)</fullName>
        <ecNumber evidence="2">2.1.1.72</ecNumber>
    </recommendedName>
</protein>
<comment type="similarity">
    <text evidence="1">Belongs to the N(4)/N(6)-methyltransferase family.</text>
</comment>
<evidence type="ECO:0000313" key="10">
    <source>
        <dbReference type="EMBL" id="BBE20039.1"/>
    </source>
</evidence>
<dbReference type="GO" id="GO:0009007">
    <property type="term" value="F:site-specific DNA-methyltransferase (adenine-specific) activity"/>
    <property type="evidence" value="ECO:0007669"/>
    <property type="project" value="UniProtKB-EC"/>
</dbReference>
<dbReference type="KEGG" id="anf:AQPE_4230"/>
<evidence type="ECO:0000256" key="3">
    <source>
        <dbReference type="ARBA" id="ARBA00022603"/>
    </source>
</evidence>
<dbReference type="Pfam" id="PF12161">
    <property type="entry name" value="HsdM_N"/>
    <property type="match status" value="1"/>
</dbReference>
<dbReference type="PANTHER" id="PTHR42933:SF3">
    <property type="entry name" value="TYPE I RESTRICTION ENZYME MJAVIII METHYLASE SUBUNIT"/>
    <property type="match status" value="1"/>
</dbReference>
<comment type="catalytic activity">
    <reaction evidence="7">
        <text>a 2'-deoxyadenosine in DNA + S-adenosyl-L-methionine = an N(6)-methyl-2'-deoxyadenosine in DNA + S-adenosyl-L-homocysteine + H(+)</text>
        <dbReference type="Rhea" id="RHEA:15197"/>
        <dbReference type="Rhea" id="RHEA-COMP:12418"/>
        <dbReference type="Rhea" id="RHEA-COMP:12419"/>
        <dbReference type="ChEBI" id="CHEBI:15378"/>
        <dbReference type="ChEBI" id="CHEBI:57856"/>
        <dbReference type="ChEBI" id="CHEBI:59789"/>
        <dbReference type="ChEBI" id="CHEBI:90615"/>
        <dbReference type="ChEBI" id="CHEBI:90616"/>
        <dbReference type="EC" id="2.1.1.72"/>
    </reaction>
</comment>
<dbReference type="InterPro" id="IPR051537">
    <property type="entry name" value="DNA_Adenine_Mtase"/>
</dbReference>
<dbReference type="Gene3D" id="1.20.1260.30">
    <property type="match status" value="1"/>
</dbReference>
<name>A0A5K7SEY3_9BACT</name>
<dbReference type="EC" id="2.1.1.72" evidence="2"/>
<evidence type="ECO:0000256" key="1">
    <source>
        <dbReference type="ARBA" id="ARBA00006594"/>
    </source>
</evidence>
<dbReference type="InterPro" id="IPR038333">
    <property type="entry name" value="T1MK-like_N_sf"/>
</dbReference>
<keyword evidence="11" id="KW-1185">Reference proteome</keyword>
<dbReference type="Gene3D" id="3.40.50.150">
    <property type="entry name" value="Vaccinia Virus protein VP39"/>
    <property type="match status" value="1"/>
</dbReference>
<gene>
    <name evidence="10" type="ORF">AQPE_4230</name>
</gene>
<evidence type="ECO:0000256" key="4">
    <source>
        <dbReference type="ARBA" id="ARBA00022679"/>
    </source>
</evidence>
<organism evidence="10 11">
    <name type="scientific">Aquipluma nitroreducens</name>
    <dbReference type="NCBI Taxonomy" id="2010828"/>
    <lineage>
        <taxon>Bacteria</taxon>
        <taxon>Pseudomonadati</taxon>
        <taxon>Bacteroidota</taxon>
        <taxon>Bacteroidia</taxon>
        <taxon>Marinilabiliales</taxon>
        <taxon>Prolixibacteraceae</taxon>
        <taxon>Aquipluma</taxon>
    </lineage>
</organism>
<dbReference type="GO" id="GO:0008170">
    <property type="term" value="F:N-methyltransferase activity"/>
    <property type="evidence" value="ECO:0007669"/>
    <property type="project" value="InterPro"/>
</dbReference>
<reference evidence="10" key="1">
    <citation type="journal article" date="2020" name="Int. J. Syst. Evol. Microbiol.">
        <title>Aquipluma nitroreducens gen. nov. sp. nov., a novel facultatively anaerobic bacterium isolated from a freshwater lake.</title>
        <authorList>
            <person name="Watanabe M."/>
            <person name="Kojima H."/>
            <person name="Fukui M."/>
        </authorList>
    </citation>
    <scope>NUCLEOTIDE SEQUENCE</scope>
    <source>
        <strain evidence="10">MeG22</strain>
    </source>
</reference>
<keyword evidence="6" id="KW-0680">Restriction system</keyword>
<dbReference type="Proteomes" id="UP001193389">
    <property type="component" value="Chromosome"/>
</dbReference>
<dbReference type="REBASE" id="371607">
    <property type="entry name" value="M.PbaG22ORF4230P"/>
</dbReference>
<feature type="domain" description="DNA methylase adenine-specific" evidence="8">
    <location>
        <begin position="171"/>
        <end position="496"/>
    </location>
</feature>
<evidence type="ECO:0000259" key="9">
    <source>
        <dbReference type="Pfam" id="PF12161"/>
    </source>
</evidence>
<dbReference type="InterPro" id="IPR022749">
    <property type="entry name" value="D12N6_MeTrfase_N"/>
</dbReference>
<accession>A0A5K7SEY3</accession>
<proteinExistence type="inferred from homology"/>
<feature type="domain" description="N6 adenine-specific DNA methyltransferase N-terminal" evidence="9">
    <location>
        <begin position="8"/>
        <end position="151"/>
    </location>
</feature>
<evidence type="ECO:0000256" key="5">
    <source>
        <dbReference type="ARBA" id="ARBA00022691"/>
    </source>
</evidence>
<evidence type="ECO:0000259" key="8">
    <source>
        <dbReference type="Pfam" id="PF02384"/>
    </source>
</evidence>
<dbReference type="Pfam" id="PF02384">
    <property type="entry name" value="N6_Mtase"/>
    <property type="match status" value="1"/>
</dbReference>
<dbReference type="GO" id="GO:0003677">
    <property type="term" value="F:DNA binding"/>
    <property type="evidence" value="ECO:0007669"/>
    <property type="project" value="InterPro"/>
</dbReference>
<dbReference type="SUPFAM" id="SSF53335">
    <property type="entry name" value="S-adenosyl-L-methionine-dependent methyltransferases"/>
    <property type="match status" value="1"/>
</dbReference>
<evidence type="ECO:0000256" key="2">
    <source>
        <dbReference type="ARBA" id="ARBA00011900"/>
    </source>
</evidence>
<keyword evidence="5" id="KW-0949">S-adenosyl-L-methionine</keyword>
<evidence type="ECO:0000256" key="7">
    <source>
        <dbReference type="ARBA" id="ARBA00047942"/>
    </source>
</evidence>
<dbReference type="PANTHER" id="PTHR42933">
    <property type="entry name" value="SLR6095 PROTEIN"/>
    <property type="match status" value="1"/>
</dbReference>
<dbReference type="InterPro" id="IPR003356">
    <property type="entry name" value="DNA_methylase_A-5"/>
</dbReference>
<dbReference type="InterPro" id="IPR029063">
    <property type="entry name" value="SAM-dependent_MTases_sf"/>
</dbReference>
<sequence length="531" mass="59746">MLQNNSSIKSLIDKLWNNFWSGGISNPLTAIEQITYLIFMKRLDDLEAKRERDAEFTGEKYVSRFSGKYKVPGSSDEIDKGELRWSNFKRRPADEMLLHVQTKVFPFLKEFQSESNSPATLNAAEGLFTKHMANAVFIMPKASLLVEAINIIEQLFTEIEKDASEGGQAFQDIQGDVYELLLSEIASAGKNGQFRTPRHIIKLMSELVAPQLGQRMADPSSGTGGFILGYYQYILTDLVGKADQAKLVVDEDGFERATMSAFLTEEVKQILEKSMFGFDIDTTMVRLGLMNLMMHGIDEPRIDYKDTLSKSFNEDAQYDIIMANPPFTGNIDKGDINASLKLPTTKTELLFVERIFTMLKMGGTSAVIVPQGVLFGSGNAFVALRKMLIEKAELKAVIAMPSGVFKPYAGVSTAILIFTKGGETNRVWFYDMQADGYTLDDKRNKIDASDLPDIVVQFKARNNQKENDREAKYFFVPKAEIIENEYDLSISKYKEEVYEEVVYERPKAIIVKLESIENGILSGIAELKQFV</sequence>
<dbReference type="GO" id="GO:0009307">
    <property type="term" value="P:DNA restriction-modification system"/>
    <property type="evidence" value="ECO:0007669"/>
    <property type="project" value="UniProtKB-KW"/>
</dbReference>
<dbReference type="RefSeq" id="WP_318348235.1">
    <property type="nucleotide sequence ID" value="NZ_AP018694.1"/>
</dbReference>
<evidence type="ECO:0000256" key="6">
    <source>
        <dbReference type="ARBA" id="ARBA00022747"/>
    </source>
</evidence>
<dbReference type="EMBL" id="AP018694">
    <property type="protein sequence ID" value="BBE20039.1"/>
    <property type="molecule type" value="Genomic_DNA"/>
</dbReference>
<evidence type="ECO:0000313" key="11">
    <source>
        <dbReference type="Proteomes" id="UP001193389"/>
    </source>
</evidence>
<dbReference type="GO" id="GO:0032259">
    <property type="term" value="P:methylation"/>
    <property type="evidence" value="ECO:0007669"/>
    <property type="project" value="UniProtKB-KW"/>
</dbReference>
<keyword evidence="3" id="KW-0489">Methyltransferase</keyword>
<keyword evidence="4" id="KW-0808">Transferase</keyword>
<dbReference type="AlphaFoldDB" id="A0A5K7SEY3"/>
<dbReference type="PRINTS" id="PR00507">
    <property type="entry name" value="N12N6MTFRASE"/>
</dbReference>